<sequence length="69" mass="7959">MTQLDLVTLMKETMKINQDKVVMIQKLILTITIITVTMNTVLTITINGREKKPRKTNRKKVAQNQALVY</sequence>
<comment type="caution">
    <text evidence="2">The sequence shown here is derived from an EMBL/GenBank/DDBJ whole genome shotgun (WGS) entry which is preliminary data.</text>
</comment>
<keyword evidence="1" id="KW-0472">Membrane</keyword>
<organism evidence="2 3">
    <name type="scientific">Zophobas morio</name>
    <dbReference type="NCBI Taxonomy" id="2755281"/>
    <lineage>
        <taxon>Eukaryota</taxon>
        <taxon>Metazoa</taxon>
        <taxon>Ecdysozoa</taxon>
        <taxon>Arthropoda</taxon>
        <taxon>Hexapoda</taxon>
        <taxon>Insecta</taxon>
        <taxon>Pterygota</taxon>
        <taxon>Neoptera</taxon>
        <taxon>Endopterygota</taxon>
        <taxon>Coleoptera</taxon>
        <taxon>Polyphaga</taxon>
        <taxon>Cucujiformia</taxon>
        <taxon>Tenebrionidae</taxon>
        <taxon>Zophobas</taxon>
    </lineage>
</organism>
<proteinExistence type="predicted"/>
<name>A0AA38MLM8_9CUCU</name>
<reference evidence="2" key="1">
    <citation type="journal article" date="2023" name="G3 (Bethesda)">
        <title>Whole genome assemblies of Zophobas morio and Tenebrio molitor.</title>
        <authorList>
            <person name="Kaur S."/>
            <person name="Stinson S.A."/>
            <person name="diCenzo G.C."/>
        </authorList>
    </citation>
    <scope>NUCLEOTIDE SEQUENCE</scope>
    <source>
        <strain evidence="2">QUZm001</strain>
    </source>
</reference>
<dbReference type="Proteomes" id="UP001168821">
    <property type="component" value="Unassembled WGS sequence"/>
</dbReference>
<evidence type="ECO:0000313" key="2">
    <source>
        <dbReference type="EMBL" id="KAJ3660981.1"/>
    </source>
</evidence>
<keyword evidence="1" id="KW-0812">Transmembrane</keyword>
<protein>
    <submittedName>
        <fullName evidence="2">Uncharacterized protein</fullName>
    </submittedName>
</protein>
<keyword evidence="1" id="KW-1133">Transmembrane helix</keyword>
<gene>
    <name evidence="2" type="ORF">Zmor_005407</name>
</gene>
<keyword evidence="3" id="KW-1185">Reference proteome</keyword>
<dbReference type="EMBL" id="JALNTZ010000002">
    <property type="protein sequence ID" value="KAJ3660981.1"/>
    <property type="molecule type" value="Genomic_DNA"/>
</dbReference>
<evidence type="ECO:0000313" key="3">
    <source>
        <dbReference type="Proteomes" id="UP001168821"/>
    </source>
</evidence>
<evidence type="ECO:0000256" key="1">
    <source>
        <dbReference type="SAM" id="Phobius"/>
    </source>
</evidence>
<dbReference type="AlphaFoldDB" id="A0AA38MLM8"/>
<accession>A0AA38MLM8</accession>
<feature type="transmembrane region" description="Helical" evidence="1">
    <location>
        <begin position="27"/>
        <end position="48"/>
    </location>
</feature>